<evidence type="ECO:0000313" key="2">
    <source>
        <dbReference type="EMBL" id="RFO96558.1"/>
    </source>
</evidence>
<protein>
    <submittedName>
        <fullName evidence="2">DUF3833 domain-containing protein</fullName>
    </submittedName>
</protein>
<evidence type="ECO:0000256" key="1">
    <source>
        <dbReference type="SAM" id="SignalP"/>
    </source>
</evidence>
<dbReference type="InterPro" id="IPR024409">
    <property type="entry name" value="DUF3833"/>
</dbReference>
<dbReference type="Proteomes" id="UP000260665">
    <property type="component" value="Unassembled WGS sequence"/>
</dbReference>
<keyword evidence="3" id="KW-1185">Reference proteome</keyword>
<feature type="chain" id="PRO_5017734973" evidence="1">
    <location>
        <begin position="20"/>
        <end position="184"/>
    </location>
</feature>
<dbReference type="OrthoDB" id="5296954at2"/>
<organism evidence="2 3">
    <name type="scientific">Rhodoferax lacus</name>
    <dbReference type="NCBI Taxonomy" id="2184758"/>
    <lineage>
        <taxon>Bacteria</taxon>
        <taxon>Pseudomonadati</taxon>
        <taxon>Pseudomonadota</taxon>
        <taxon>Betaproteobacteria</taxon>
        <taxon>Burkholderiales</taxon>
        <taxon>Comamonadaceae</taxon>
        <taxon>Rhodoferax</taxon>
    </lineage>
</organism>
<accession>A0A3E1RB25</accession>
<reference evidence="2 3" key="1">
    <citation type="submission" date="2018-05" db="EMBL/GenBank/DDBJ databases">
        <title>Rhodoferax soyangensis sp.nov., isolated from an oligotrophic freshwater lake.</title>
        <authorList>
            <person name="Park M."/>
        </authorList>
    </citation>
    <scope>NUCLEOTIDE SEQUENCE [LARGE SCALE GENOMIC DNA]</scope>
    <source>
        <strain evidence="2 3">IMCC26218</strain>
    </source>
</reference>
<name>A0A3E1RB25_9BURK</name>
<dbReference type="EMBL" id="QFZK01000007">
    <property type="protein sequence ID" value="RFO96558.1"/>
    <property type="molecule type" value="Genomic_DNA"/>
</dbReference>
<dbReference type="PROSITE" id="PS51257">
    <property type="entry name" value="PROKAR_LIPOPROTEIN"/>
    <property type="match status" value="1"/>
</dbReference>
<sequence>MTPRLLKPGRLLLACLALASALTLGGCASQQMESYANEKPVLDLQQYFNGTLDAYGVFTDRSGTVVKRFSVVMVCSWQGNEGTLDEDFTYSDGSKQKRVWHLTRLADGRFTGRADDVVGQAQGESRGNALHWNYTLSLPVDGKVYEVQFDDWMYLMGERVMLNKATMSKFGVRLGEVTLSFYKR</sequence>
<dbReference type="AlphaFoldDB" id="A0A3E1RB25"/>
<gene>
    <name evidence="2" type="ORF">DIC66_13040</name>
</gene>
<keyword evidence="1" id="KW-0732">Signal</keyword>
<feature type="signal peptide" evidence="1">
    <location>
        <begin position="1"/>
        <end position="19"/>
    </location>
</feature>
<dbReference type="Pfam" id="PF12915">
    <property type="entry name" value="DUF3833"/>
    <property type="match status" value="1"/>
</dbReference>
<evidence type="ECO:0000313" key="3">
    <source>
        <dbReference type="Proteomes" id="UP000260665"/>
    </source>
</evidence>
<proteinExistence type="predicted"/>
<comment type="caution">
    <text evidence="2">The sequence shown here is derived from an EMBL/GenBank/DDBJ whole genome shotgun (WGS) entry which is preliminary data.</text>
</comment>
<dbReference type="RefSeq" id="WP_117177861.1">
    <property type="nucleotide sequence ID" value="NZ_QFZK01000007.1"/>
</dbReference>